<keyword evidence="6" id="KW-0547">Nucleotide-binding</keyword>
<dbReference type="InterPro" id="IPR000719">
    <property type="entry name" value="Prot_kinase_dom"/>
</dbReference>
<protein>
    <recommendedName>
        <fullName evidence="3">guanylate cyclase</fullName>
        <ecNumber evidence="3">4.6.1.2</ecNumber>
    </recommendedName>
</protein>
<keyword evidence="10" id="KW-0456">Lyase</keyword>
<dbReference type="Proteomes" id="UP001461498">
    <property type="component" value="Unassembled WGS sequence"/>
</dbReference>
<evidence type="ECO:0000256" key="8">
    <source>
        <dbReference type="ARBA" id="ARBA00023136"/>
    </source>
</evidence>
<feature type="domain" description="Protein kinase" evidence="12">
    <location>
        <begin position="1"/>
        <end position="109"/>
    </location>
</feature>
<evidence type="ECO:0000259" key="12">
    <source>
        <dbReference type="PROSITE" id="PS50011"/>
    </source>
</evidence>
<evidence type="ECO:0000256" key="6">
    <source>
        <dbReference type="ARBA" id="ARBA00022741"/>
    </source>
</evidence>
<dbReference type="InterPro" id="IPR029787">
    <property type="entry name" value="Nucleotide_cyclase"/>
</dbReference>
<dbReference type="GO" id="GO:0004672">
    <property type="term" value="F:protein kinase activity"/>
    <property type="evidence" value="ECO:0007669"/>
    <property type="project" value="InterPro"/>
</dbReference>
<keyword evidence="9" id="KW-0325">Glycoprotein</keyword>
<evidence type="ECO:0000313" key="14">
    <source>
        <dbReference type="EMBL" id="KAK9509378.1"/>
    </source>
</evidence>
<dbReference type="Gene3D" id="3.30.70.1230">
    <property type="entry name" value="Nucleotide cyclase"/>
    <property type="match status" value="1"/>
</dbReference>
<evidence type="ECO:0000256" key="1">
    <source>
        <dbReference type="ARBA" id="ARBA00001436"/>
    </source>
</evidence>
<reference evidence="14 15" key="1">
    <citation type="submission" date="2022-12" db="EMBL/GenBank/DDBJ databases">
        <title>Chromosome-level genome assembly of true bugs.</title>
        <authorList>
            <person name="Ma L."/>
            <person name="Li H."/>
        </authorList>
    </citation>
    <scope>NUCLEOTIDE SEQUENCE [LARGE SCALE GENOMIC DNA]</scope>
    <source>
        <strain evidence="14">Lab_2022b</strain>
    </source>
</reference>
<dbReference type="InterPro" id="IPR011645">
    <property type="entry name" value="HNOB_dom_associated"/>
</dbReference>
<evidence type="ECO:0000256" key="10">
    <source>
        <dbReference type="ARBA" id="ARBA00023239"/>
    </source>
</evidence>
<evidence type="ECO:0000259" key="13">
    <source>
        <dbReference type="PROSITE" id="PS50125"/>
    </source>
</evidence>
<dbReference type="GO" id="GO:0005886">
    <property type="term" value="C:plasma membrane"/>
    <property type="evidence" value="ECO:0007669"/>
    <property type="project" value="TreeGrafter"/>
</dbReference>
<keyword evidence="15" id="KW-1185">Reference proteome</keyword>
<dbReference type="AlphaFoldDB" id="A0AAW1DGT4"/>
<dbReference type="Pfam" id="PF00211">
    <property type="entry name" value="Guanylate_cyc"/>
    <property type="match status" value="1"/>
</dbReference>
<dbReference type="EMBL" id="JAPXFL010000003">
    <property type="protein sequence ID" value="KAK9509378.1"/>
    <property type="molecule type" value="Genomic_DNA"/>
</dbReference>
<dbReference type="PANTHER" id="PTHR11920:SF501">
    <property type="entry name" value="GUANYLATE CYCLASE 32E"/>
    <property type="match status" value="1"/>
</dbReference>
<accession>A0AAW1DGT4</accession>
<keyword evidence="4" id="KW-0812">Transmembrane</keyword>
<keyword evidence="7" id="KW-1133">Transmembrane helix</keyword>
<dbReference type="PROSITE" id="PS50125">
    <property type="entry name" value="GUANYLATE_CYCLASE_2"/>
    <property type="match status" value="1"/>
</dbReference>
<evidence type="ECO:0000256" key="3">
    <source>
        <dbReference type="ARBA" id="ARBA00012202"/>
    </source>
</evidence>
<evidence type="ECO:0000256" key="2">
    <source>
        <dbReference type="ARBA" id="ARBA00004479"/>
    </source>
</evidence>
<dbReference type="GO" id="GO:0035556">
    <property type="term" value="P:intracellular signal transduction"/>
    <property type="evidence" value="ECO:0007669"/>
    <property type="project" value="InterPro"/>
</dbReference>
<dbReference type="InterPro" id="IPR011009">
    <property type="entry name" value="Kinase-like_dom_sf"/>
</dbReference>
<name>A0AAW1DGT4_9HEMI</name>
<dbReference type="GO" id="GO:0004016">
    <property type="term" value="F:adenylate cyclase activity"/>
    <property type="evidence" value="ECO:0007669"/>
    <property type="project" value="TreeGrafter"/>
</dbReference>
<comment type="subcellular location">
    <subcellularLocation>
        <location evidence="2">Membrane</location>
        <topology evidence="2">Single-pass type I membrane protein</topology>
    </subcellularLocation>
</comment>
<evidence type="ECO:0000256" key="7">
    <source>
        <dbReference type="ARBA" id="ARBA00022989"/>
    </source>
</evidence>
<organism evidence="14 15">
    <name type="scientific">Rhynocoris fuscipes</name>
    <dbReference type="NCBI Taxonomy" id="488301"/>
    <lineage>
        <taxon>Eukaryota</taxon>
        <taxon>Metazoa</taxon>
        <taxon>Ecdysozoa</taxon>
        <taxon>Arthropoda</taxon>
        <taxon>Hexapoda</taxon>
        <taxon>Insecta</taxon>
        <taxon>Pterygota</taxon>
        <taxon>Neoptera</taxon>
        <taxon>Paraneoptera</taxon>
        <taxon>Hemiptera</taxon>
        <taxon>Heteroptera</taxon>
        <taxon>Panheteroptera</taxon>
        <taxon>Cimicomorpha</taxon>
        <taxon>Reduviidae</taxon>
        <taxon>Harpactorinae</taxon>
        <taxon>Harpactorini</taxon>
        <taxon>Rhynocoris</taxon>
    </lineage>
</organism>
<dbReference type="Pfam" id="PF07701">
    <property type="entry name" value="HNOBA"/>
    <property type="match status" value="1"/>
</dbReference>
<dbReference type="GO" id="GO:0001653">
    <property type="term" value="F:peptide receptor activity"/>
    <property type="evidence" value="ECO:0007669"/>
    <property type="project" value="TreeGrafter"/>
</dbReference>
<feature type="domain" description="Guanylate cyclase" evidence="13">
    <location>
        <begin position="177"/>
        <end position="203"/>
    </location>
</feature>
<dbReference type="GO" id="GO:0007168">
    <property type="term" value="P:receptor guanylyl cyclase signaling pathway"/>
    <property type="evidence" value="ECO:0007669"/>
    <property type="project" value="TreeGrafter"/>
</dbReference>
<dbReference type="EC" id="4.6.1.2" evidence="3"/>
<dbReference type="InterPro" id="IPR001245">
    <property type="entry name" value="Ser-Thr/Tyr_kinase_cat_dom"/>
</dbReference>
<evidence type="ECO:0000256" key="5">
    <source>
        <dbReference type="ARBA" id="ARBA00022729"/>
    </source>
</evidence>
<comment type="catalytic activity">
    <reaction evidence="1">
        <text>GTP = 3',5'-cyclic GMP + diphosphate</text>
        <dbReference type="Rhea" id="RHEA:13665"/>
        <dbReference type="ChEBI" id="CHEBI:33019"/>
        <dbReference type="ChEBI" id="CHEBI:37565"/>
        <dbReference type="ChEBI" id="CHEBI:57746"/>
        <dbReference type="EC" id="4.6.1.2"/>
    </reaction>
</comment>
<keyword evidence="8" id="KW-0472">Membrane</keyword>
<dbReference type="SUPFAM" id="SSF55073">
    <property type="entry name" value="Nucleotide cyclase"/>
    <property type="match status" value="1"/>
</dbReference>
<dbReference type="InterPro" id="IPR050401">
    <property type="entry name" value="Cyclic_nucleotide_synthase"/>
</dbReference>
<dbReference type="GO" id="GO:0004383">
    <property type="term" value="F:guanylate cyclase activity"/>
    <property type="evidence" value="ECO:0007669"/>
    <property type="project" value="UniProtKB-EC"/>
</dbReference>
<dbReference type="PROSITE" id="PS50011">
    <property type="entry name" value="PROTEIN_KINASE_DOM"/>
    <property type="match status" value="1"/>
</dbReference>
<evidence type="ECO:0000256" key="11">
    <source>
        <dbReference type="ARBA" id="ARBA00023293"/>
    </source>
</evidence>
<gene>
    <name evidence="14" type="ORF">O3M35_006709</name>
</gene>
<dbReference type="Pfam" id="PF07714">
    <property type="entry name" value="PK_Tyr_Ser-Thr"/>
    <property type="match status" value="1"/>
</dbReference>
<evidence type="ECO:0000313" key="15">
    <source>
        <dbReference type="Proteomes" id="UP001461498"/>
    </source>
</evidence>
<comment type="caution">
    <text evidence="14">The sequence shown here is derived from an EMBL/GenBank/DDBJ whole genome shotgun (WGS) entry which is preliminary data.</text>
</comment>
<dbReference type="Gene3D" id="1.10.510.10">
    <property type="entry name" value="Transferase(Phosphotransferase) domain 1"/>
    <property type="match status" value="1"/>
</dbReference>
<evidence type="ECO:0000256" key="4">
    <source>
        <dbReference type="ARBA" id="ARBA00022692"/>
    </source>
</evidence>
<dbReference type="SUPFAM" id="SSF56112">
    <property type="entry name" value="Protein kinase-like (PK-like)"/>
    <property type="match status" value="1"/>
</dbReference>
<evidence type="ECO:0000256" key="9">
    <source>
        <dbReference type="ARBA" id="ARBA00023180"/>
    </source>
</evidence>
<proteinExistence type="predicted"/>
<dbReference type="Gene3D" id="6.10.250.780">
    <property type="match status" value="1"/>
</dbReference>
<keyword evidence="5" id="KW-0732">Signal</keyword>
<dbReference type="PANTHER" id="PTHR11920">
    <property type="entry name" value="GUANYLYL CYCLASE"/>
    <property type="match status" value="1"/>
</dbReference>
<sequence length="203" mass="22997">MKRRLWRAPELLRSPNSHPRGSQKGDVYSFGIILHEVAVRSGPWGNMGLTYKEIVDKVKQGVGFRPDVSGLQVAPSVISCMQSCWDEDPEARPDFRFVRVKLKEMQAGLKPNIFDNMLAIMEKYAYNLEGLVQERTNQLTEEKKKTDALLNRMLPKTVAESLKRGEPVEAESFECVTIYFSDIVGFTELSAVSTPLQVLLLVY</sequence>
<dbReference type="InterPro" id="IPR001054">
    <property type="entry name" value="A/G_cyclase"/>
</dbReference>
<dbReference type="GO" id="GO:0005524">
    <property type="term" value="F:ATP binding"/>
    <property type="evidence" value="ECO:0007669"/>
    <property type="project" value="InterPro"/>
</dbReference>
<keyword evidence="11" id="KW-0141">cGMP biosynthesis</keyword>